<proteinExistence type="predicted"/>
<evidence type="ECO:0000256" key="1">
    <source>
        <dbReference type="SAM" id="Phobius"/>
    </source>
</evidence>
<keyword evidence="1" id="KW-0472">Membrane</keyword>
<keyword evidence="3" id="KW-1185">Reference proteome</keyword>
<dbReference type="Proteomes" id="UP000254807">
    <property type="component" value="Unassembled WGS sequence"/>
</dbReference>
<feature type="transmembrane region" description="Helical" evidence="1">
    <location>
        <begin position="59"/>
        <end position="80"/>
    </location>
</feature>
<dbReference type="RefSeq" id="WP_060813186.1">
    <property type="nucleotide sequence ID" value="NZ_JAJGOJ010000012.1"/>
</dbReference>
<organism evidence="2 3">
    <name type="scientific">Enterococcus gallinarum</name>
    <dbReference type="NCBI Taxonomy" id="1353"/>
    <lineage>
        <taxon>Bacteria</taxon>
        <taxon>Bacillati</taxon>
        <taxon>Bacillota</taxon>
        <taxon>Bacilli</taxon>
        <taxon>Lactobacillales</taxon>
        <taxon>Enterococcaceae</taxon>
        <taxon>Enterococcus</taxon>
    </lineage>
</organism>
<dbReference type="InterPro" id="IPR019649">
    <property type="entry name" value="DUF2512"/>
</dbReference>
<reference evidence="2 3" key="1">
    <citation type="submission" date="2018-06" db="EMBL/GenBank/DDBJ databases">
        <authorList>
            <consortium name="Pathogen Informatics"/>
            <person name="Doyle S."/>
        </authorList>
    </citation>
    <scope>NUCLEOTIDE SEQUENCE [LARGE SCALE GENOMIC DNA]</scope>
    <source>
        <strain evidence="2 3">NCTC12360</strain>
    </source>
</reference>
<feature type="transmembrane region" description="Helical" evidence="1">
    <location>
        <begin position="86"/>
        <end position="104"/>
    </location>
</feature>
<protein>
    <submittedName>
        <fullName evidence="2">Inner integral membrane protein</fullName>
    </submittedName>
</protein>
<gene>
    <name evidence="2" type="ORF">NCTC12360_03166</name>
</gene>
<evidence type="ECO:0000313" key="2">
    <source>
        <dbReference type="EMBL" id="STD84622.1"/>
    </source>
</evidence>
<feature type="transmembrane region" description="Helical" evidence="1">
    <location>
        <begin position="7"/>
        <end position="28"/>
    </location>
</feature>
<name>A0A376H3W8_ENTGA</name>
<dbReference type="AlphaFoldDB" id="A0A376H3W8"/>
<evidence type="ECO:0000313" key="3">
    <source>
        <dbReference type="Proteomes" id="UP000254807"/>
    </source>
</evidence>
<keyword evidence="1" id="KW-0812">Transmembrane</keyword>
<dbReference type="Pfam" id="PF10710">
    <property type="entry name" value="DUF2512"/>
    <property type="match status" value="1"/>
</dbReference>
<feature type="transmembrane region" description="Helical" evidence="1">
    <location>
        <begin position="34"/>
        <end position="52"/>
    </location>
</feature>
<sequence length="122" mass="13841">MKHLKALVVKALFIWAILWITLTGIYDVSFMDSTIVGVIIVVMIYVLGDLVILRKIGNIAATIADAGASALILWLYLTSMNYTTDLWMMVLIPAVLIGLAEWFFHKWLLKENIVPDERTMKE</sequence>
<dbReference type="OrthoDB" id="2111682at2"/>
<accession>A0A376H3W8</accession>
<dbReference type="EMBL" id="UFYW01000001">
    <property type="protein sequence ID" value="STD84622.1"/>
    <property type="molecule type" value="Genomic_DNA"/>
</dbReference>
<keyword evidence="1" id="KW-1133">Transmembrane helix</keyword>